<comment type="similarity">
    <text evidence="1">Belongs to the amidase family.</text>
</comment>
<dbReference type="Pfam" id="PF01425">
    <property type="entry name" value="Amidase"/>
    <property type="match status" value="2"/>
</dbReference>
<sequence length="1296" mass="147828">MKQIQEINQSIQEIIAQQQKVHNIQRPFKILLLVYLVKQGLQNLQSIEILINHLKKGLKTLLCHKNTQKLAYEAAKIIIFSIATKYGTKLARKYWKKLKFSQLQKEAYEFRIRTWKKLQDLQIPDYDFELIQKVLNSDVQGLKDKLDNKEITSVQIVNIFMKQCQKIATKLELITEQNYEYAIQLAEKCDQNRFKLTEKQNKIQPLYGIPFSIKDSFVVEGMVSTCGLIKNISNVGKQNGRIIELVLKSGAIPMVKSNVPQMLIMTESDNHVWGNAKNPWDPTRTSGGSSGGESGLIAAKCSPLGLGTDIGSSIRQPAAYCGLAGLKPTTHRVSMIGHNTQNDKKLMMMQCCLRPSAGPIGKTTQDCALMMEALLNKENFENLDQEKYPKDFFYTPKPFNKQEYLKQHKKLKIGYYKSLDIFESCPAHQRGVQETVDLLTKLGHECVEVQIPNVNQILNMFVLSVGTDALYQVERVRQDEPLTKDYQLYLKNIEKREKQIQNSMKNKKLVDFEDLVKFIQNNEDLQMWDSPIKITSIFYKMLSFEVQKAKSQFLEWFTNNQFDALISPVTAFPALKLGTSYQLVKSILYSALYNILDIPAGNVPITLVQENEQDMDFSKLKQKDLLDYLQINMKKSAGLPVGVQIASLPDQEEINQKIQDIIAHQQKVNNIKKPFKILLLAYLVKTGLQNIESIEFFFSHLRKGIKILLCNSNTQKLAAEAAKIIMLYIALRFGAKMAKKYFKQLQYTQLQQEAKNFRFQAYKKLQDLELPEYDEKIMKKVYESDVQQLINMLDSQEVTSVQILNIYMKQCQKYAIKLELVTQQNYDYAFKLAEECDQNRFQLTDEQKLNKPLYGIPISIKESFVVEGLVSTIGQIKNLNNIGTQHGRIIQLLISAGAIPFIKSNVPQMLINIESSNLIFGNAKNPWNPTRTAGGSTGGEAGLIAARCSPFGLGTDIGSSIRQPAAYCGLAGLKPSATRVSMLGHNAQRAKELMMMQCCLKSSAGPLGKTTQDCALMMEALLNKENFENLDQEKYPKDFFYTPLPFNKQEYQKQNQKMKFGYFKSMDIFPACPAHQRAVQESVDILTKLGHECVEIEIPNLTEIVNLFILSVGTDALYQINKVRKDEPLTQDFLIFEKFIQIRKKNLQKDAKNKKIAIFEDLLNFIQKTDNMMVWDAPVNITSPQYKLLSFEVQKAKNQFAHCILYCAIYNILDLPAGTIPITLVKDDEQKMNSNLIKQKSQIDMINFNMSGTSGLPVGIQIAGLSNSEEKILNIMKVIEQEVQFHQKYQPNLQKI</sequence>
<dbReference type="InterPro" id="IPR020556">
    <property type="entry name" value="Amidase_CS"/>
</dbReference>
<evidence type="ECO:0000259" key="3">
    <source>
        <dbReference type="Pfam" id="PF01425"/>
    </source>
</evidence>
<reference evidence="4 5" key="1">
    <citation type="journal article" date="2015" name="Sci. Rep.">
        <title>Genome of the facultative scuticociliatosis pathogen Pseudocohnilembus persalinus provides insight into its virulence through horizontal gene transfer.</title>
        <authorList>
            <person name="Xiong J."/>
            <person name="Wang G."/>
            <person name="Cheng J."/>
            <person name="Tian M."/>
            <person name="Pan X."/>
            <person name="Warren A."/>
            <person name="Jiang C."/>
            <person name="Yuan D."/>
            <person name="Miao W."/>
        </authorList>
    </citation>
    <scope>NUCLEOTIDE SEQUENCE [LARGE SCALE GENOMIC DNA]</scope>
    <source>
        <strain evidence="4">36N120E</strain>
    </source>
</reference>
<evidence type="ECO:0000313" key="5">
    <source>
        <dbReference type="Proteomes" id="UP000054937"/>
    </source>
</evidence>
<dbReference type="InterPro" id="IPR023631">
    <property type="entry name" value="Amidase_dom"/>
</dbReference>
<dbReference type="PANTHER" id="PTHR45847:SF6">
    <property type="entry name" value="FATTY ACID AMIDE HYDROLASE"/>
    <property type="match status" value="1"/>
</dbReference>
<comment type="caution">
    <text evidence="4">The sequence shown here is derived from an EMBL/GenBank/DDBJ whole genome shotgun (WGS) entry which is preliminary data.</text>
</comment>
<evidence type="ECO:0000256" key="1">
    <source>
        <dbReference type="ARBA" id="ARBA00009199"/>
    </source>
</evidence>
<dbReference type="OMA" id="LGHECVE"/>
<keyword evidence="5" id="KW-1185">Reference proteome</keyword>
<dbReference type="GO" id="GO:0009062">
    <property type="term" value="P:fatty acid catabolic process"/>
    <property type="evidence" value="ECO:0007669"/>
    <property type="project" value="TreeGrafter"/>
</dbReference>
<dbReference type="GO" id="GO:0004040">
    <property type="term" value="F:amidase activity"/>
    <property type="evidence" value="ECO:0007669"/>
    <property type="project" value="TreeGrafter"/>
</dbReference>
<proteinExistence type="inferred from homology"/>
<gene>
    <name evidence="4" type="ORF">PPERSA_09357</name>
</gene>
<dbReference type="PANTHER" id="PTHR45847">
    <property type="entry name" value="FATTY ACID AMIDE HYDROLASE"/>
    <property type="match status" value="1"/>
</dbReference>
<keyword evidence="2" id="KW-0378">Hydrolase</keyword>
<name>A0A0V0QXX7_PSEPJ</name>
<dbReference type="EMBL" id="LDAU01000087">
    <property type="protein sequence ID" value="KRX07143.1"/>
    <property type="molecule type" value="Genomic_DNA"/>
</dbReference>
<accession>A0A0V0QXX7</accession>
<dbReference type="InterPro" id="IPR036928">
    <property type="entry name" value="AS_sf"/>
</dbReference>
<evidence type="ECO:0000313" key="4">
    <source>
        <dbReference type="EMBL" id="KRX07143.1"/>
    </source>
</evidence>
<organism evidence="4 5">
    <name type="scientific">Pseudocohnilembus persalinus</name>
    <name type="common">Ciliate</name>
    <dbReference type="NCBI Taxonomy" id="266149"/>
    <lineage>
        <taxon>Eukaryota</taxon>
        <taxon>Sar</taxon>
        <taxon>Alveolata</taxon>
        <taxon>Ciliophora</taxon>
        <taxon>Intramacronucleata</taxon>
        <taxon>Oligohymenophorea</taxon>
        <taxon>Scuticociliatia</taxon>
        <taxon>Philasterida</taxon>
        <taxon>Pseudocohnilembidae</taxon>
        <taxon>Pseudocohnilembus</taxon>
    </lineage>
</organism>
<feature type="domain" description="Amidase" evidence="3">
    <location>
        <begin position="156"/>
        <end position="653"/>
    </location>
</feature>
<evidence type="ECO:0000256" key="2">
    <source>
        <dbReference type="ARBA" id="ARBA00022801"/>
    </source>
</evidence>
<dbReference type="GO" id="GO:0017064">
    <property type="term" value="F:fatty acid amide hydrolase activity"/>
    <property type="evidence" value="ECO:0007669"/>
    <property type="project" value="TreeGrafter"/>
</dbReference>
<dbReference type="InParanoid" id="A0A0V0QXX7"/>
<dbReference type="SUPFAM" id="SSF75304">
    <property type="entry name" value="Amidase signature (AS) enzymes"/>
    <property type="match status" value="2"/>
</dbReference>
<protein>
    <submittedName>
        <fullName evidence="4">Amidase signature domain</fullName>
    </submittedName>
</protein>
<dbReference type="FunFam" id="3.90.1300.10:FF:000003">
    <property type="entry name" value="Amidase signature enzyme"/>
    <property type="match status" value="1"/>
</dbReference>
<dbReference type="Gene3D" id="3.90.1300.10">
    <property type="entry name" value="Amidase signature (AS) domain"/>
    <property type="match status" value="2"/>
</dbReference>
<feature type="domain" description="Amidase" evidence="3">
    <location>
        <begin position="803"/>
        <end position="1273"/>
    </location>
</feature>
<dbReference type="Proteomes" id="UP000054937">
    <property type="component" value="Unassembled WGS sequence"/>
</dbReference>
<dbReference type="PROSITE" id="PS00571">
    <property type="entry name" value="AMIDASES"/>
    <property type="match status" value="1"/>
</dbReference>
<dbReference type="InterPro" id="IPR052096">
    <property type="entry name" value="Endocannabinoid_amidase"/>
</dbReference>
<dbReference type="OrthoDB" id="421993at2759"/>